<keyword evidence="2" id="KW-0472">Membrane</keyword>
<organism evidence="3 4">
    <name type="scientific">Caenorhabditis nigoni</name>
    <dbReference type="NCBI Taxonomy" id="1611254"/>
    <lineage>
        <taxon>Eukaryota</taxon>
        <taxon>Metazoa</taxon>
        <taxon>Ecdysozoa</taxon>
        <taxon>Nematoda</taxon>
        <taxon>Chromadorea</taxon>
        <taxon>Rhabditida</taxon>
        <taxon>Rhabditina</taxon>
        <taxon>Rhabditomorpha</taxon>
        <taxon>Rhabditoidea</taxon>
        <taxon>Rhabditidae</taxon>
        <taxon>Peloderinae</taxon>
        <taxon>Caenorhabditis</taxon>
    </lineage>
</organism>
<dbReference type="EMBL" id="PDUG01000006">
    <property type="protein sequence ID" value="PIC19401.1"/>
    <property type="molecule type" value="Genomic_DNA"/>
</dbReference>
<comment type="caution">
    <text evidence="3">The sequence shown here is derived from an EMBL/GenBank/DDBJ whole genome shotgun (WGS) entry which is preliminary data.</text>
</comment>
<accession>A0A2G5SX28</accession>
<dbReference type="Proteomes" id="UP000230233">
    <property type="component" value="Chromosome X"/>
</dbReference>
<evidence type="ECO:0000313" key="3">
    <source>
        <dbReference type="EMBL" id="PIC19401.1"/>
    </source>
</evidence>
<proteinExistence type="predicted"/>
<reference evidence="4" key="1">
    <citation type="submission" date="2017-10" db="EMBL/GenBank/DDBJ databases">
        <title>Rapid genome shrinkage in a self-fertile nematode reveals novel sperm competition proteins.</title>
        <authorList>
            <person name="Yin D."/>
            <person name="Schwarz E.M."/>
            <person name="Thomas C.G."/>
            <person name="Felde R.L."/>
            <person name="Korf I.F."/>
            <person name="Cutter A.D."/>
            <person name="Schartner C.M."/>
            <person name="Ralston E.J."/>
            <person name="Meyer B.J."/>
            <person name="Haag E.S."/>
        </authorList>
    </citation>
    <scope>NUCLEOTIDE SEQUENCE [LARGE SCALE GENOMIC DNA]</scope>
    <source>
        <strain evidence="4">JU1422</strain>
    </source>
</reference>
<keyword evidence="2" id="KW-1133">Transmembrane helix</keyword>
<protein>
    <submittedName>
        <fullName evidence="3">Uncharacterized protein</fullName>
    </submittedName>
</protein>
<feature type="compositionally biased region" description="Basic and acidic residues" evidence="1">
    <location>
        <begin position="1"/>
        <end position="10"/>
    </location>
</feature>
<evidence type="ECO:0000256" key="2">
    <source>
        <dbReference type="SAM" id="Phobius"/>
    </source>
</evidence>
<evidence type="ECO:0000313" key="4">
    <source>
        <dbReference type="Proteomes" id="UP000230233"/>
    </source>
</evidence>
<dbReference type="AlphaFoldDB" id="A0A2G5SX28"/>
<gene>
    <name evidence="3" type="primary">Cnig_chr_X.g24969</name>
    <name evidence="3" type="ORF">B9Z55_024969</name>
</gene>
<keyword evidence="2" id="KW-0812">Transmembrane</keyword>
<evidence type="ECO:0000256" key="1">
    <source>
        <dbReference type="SAM" id="MobiDB-lite"/>
    </source>
</evidence>
<keyword evidence="4" id="KW-1185">Reference proteome</keyword>
<sequence length="113" mass="12651">MVGGAKKDASSPRFPVTAQRKEEEEEREEVLYAVTVIHGLSFVRIVEKFEEQGEELEKGVCESSFNMKFFTATYFVFIAFALLAFAAIMVAAKVQLGCVDCKSICIQDMCVTY</sequence>
<feature type="transmembrane region" description="Helical" evidence="2">
    <location>
        <begin position="72"/>
        <end position="92"/>
    </location>
</feature>
<name>A0A2G5SX28_9PELO</name>
<feature type="region of interest" description="Disordered" evidence="1">
    <location>
        <begin position="1"/>
        <end position="25"/>
    </location>
</feature>